<feature type="transmembrane region" description="Helical" evidence="1">
    <location>
        <begin position="57"/>
        <end position="77"/>
    </location>
</feature>
<evidence type="ECO:0008006" key="4">
    <source>
        <dbReference type="Google" id="ProtNLM"/>
    </source>
</evidence>
<dbReference type="Proteomes" id="UP001501084">
    <property type="component" value="Unassembled WGS sequence"/>
</dbReference>
<dbReference type="EMBL" id="BAAAOP010000001">
    <property type="protein sequence ID" value="GAA2185212.1"/>
    <property type="molecule type" value="Genomic_DNA"/>
</dbReference>
<keyword evidence="1" id="KW-0812">Transmembrane</keyword>
<keyword evidence="1" id="KW-1133">Transmembrane helix</keyword>
<organism evidence="2 3">
    <name type="scientific">Leucobacter alluvii</name>
    <dbReference type="NCBI Taxonomy" id="340321"/>
    <lineage>
        <taxon>Bacteria</taxon>
        <taxon>Bacillati</taxon>
        <taxon>Actinomycetota</taxon>
        <taxon>Actinomycetes</taxon>
        <taxon>Micrococcales</taxon>
        <taxon>Microbacteriaceae</taxon>
        <taxon>Leucobacter</taxon>
    </lineage>
</organism>
<keyword evidence="3" id="KW-1185">Reference proteome</keyword>
<feature type="transmembrane region" description="Helical" evidence="1">
    <location>
        <begin position="89"/>
        <end position="113"/>
    </location>
</feature>
<comment type="caution">
    <text evidence="2">The sequence shown here is derived from an EMBL/GenBank/DDBJ whole genome shotgun (WGS) entry which is preliminary data.</text>
</comment>
<evidence type="ECO:0000256" key="1">
    <source>
        <dbReference type="SAM" id="Phobius"/>
    </source>
</evidence>
<accession>A0ABN3B122</accession>
<gene>
    <name evidence="2" type="ORF">GCM10009786_00640</name>
</gene>
<feature type="transmembrane region" description="Helical" evidence="1">
    <location>
        <begin position="133"/>
        <end position="156"/>
    </location>
</feature>
<protein>
    <recommendedName>
        <fullName evidence="4">Histidine kinase N-terminal 7TM region domain-containing protein</fullName>
    </recommendedName>
</protein>
<dbReference type="RefSeq" id="WP_346056907.1">
    <property type="nucleotide sequence ID" value="NZ_BAAAOP010000001.1"/>
</dbReference>
<feature type="transmembrane region" description="Helical" evidence="1">
    <location>
        <begin position="209"/>
        <end position="226"/>
    </location>
</feature>
<keyword evidence="1" id="KW-0472">Membrane</keyword>
<name>A0ABN3B122_9MICO</name>
<sequence>MIQVLVSCVMWALVTSLLVLRRGRTDHSITYASIIIALAMTLNIDPVYLVLDPLFGGTNFITLAGDMLLMVGLYFLGRGVMRAGEYRPRLVRIAISLPTLLIFLVCVAKMFSFADRGHTTATFMSDHGDQPLVGAYSITVFSYCGVVLAAMLALAIGQCRVTQGMLRVPALLLAIGASCGIALCVTVVIMDVTHVIGALDLMRLVDAAYGPLTLATFLFLCAGFVAQPATRSVLRRLRGVRTDALLIQLDPIWRNATKLRPGLSKWHPASEVFEDPEAKLYRHVVEIRDAMIDPRVVFEISPTDLAHDPRVVFEISPTDLALLERAENHLLVQGASSVTSTQFGSTDLGQALK</sequence>
<feature type="transmembrane region" description="Helical" evidence="1">
    <location>
        <begin position="168"/>
        <end position="189"/>
    </location>
</feature>
<evidence type="ECO:0000313" key="2">
    <source>
        <dbReference type="EMBL" id="GAA2185212.1"/>
    </source>
</evidence>
<evidence type="ECO:0000313" key="3">
    <source>
        <dbReference type="Proteomes" id="UP001501084"/>
    </source>
</evidence>
<feature type="transmembrane region" description="Helical" evidence="1">
    <location>
        <begin position="29"/>
        <end position="51"/>
    </location>
</feature>
<proteinExistence type="predicted"/>
<reference evidence="2 3" key="1">
    <citation type="journal article" date="2019" name="Int. J. Syst. Evol. Microbiol.">
        <title>The Global Catalogue of Microorganisms (GCM) 10K type strain sequencing project: providing services to taxonomists for standard genome sequencing and annotation.</title>
        <authorList>
            <consortium name="The Broad Institute Genomics Platform"/>
            <consortium name="The Broad Institute Genome Sequencing Center for Infectious Disease"/>
            <person name="Wu L."/>
            <person name="Ma J."/>
        </authorList>
    </citation>
    <scope>NUCLEOTIDE SEQUENCE [LARGE SCALE GENOMIC DNA]</scope>
    <source>
        <strain evidence="2 3">JCM 14919</strain>
    </source>
</reference>